<dbReference type="InterPro" id="IPR058240">
    <property type="entry name" value="rSAM_sf"/>
</dbReference>
<dbReference type="PANTHER" id="PTHR11228:SF7">
    <property type="entry name" value="PQQA PEPTIDE CYCLASE"/>
    <property type="match status" value="1"/>
</dbReference>
<organism evidence="7 8">
    <name type="scientific">[Clostridium] polysaccharolyticum</name>
    <dbReference type="NCBI Taxonomy" id="29364"/>
    <lineage>
        <taxon>Bacteria</taxon>
        <taxon>Bacillati</taxon>
        <taxon>Bacillota</taxon>
        <taxon>Clostridia</taxon>
        <taxon>Lachnospirales</taxon>
        <taxon>Lachnospiraceae</taxon>
    </lineage>
</organism>
<gene>
    <name evidence="7" type="ORF">SAMN04487772_1117</name>
</gene>
<dbReference type="PANTHER" id="PTHR11228">
    <property type="entry name" value="RADICAL SAM DOMAIN PROTEIN"/>
    <property type="match status" value="1"/>
</dbReference>
<dbReference type="Pfam" id="PF13186">
    <property type="entry name" value="SPASM"/>
    <property type="match status" value="1"/>
</dbReference>
<evidence type="ECO:0000313" key="8">
    <source>
        <dbReference type="Proteomes" id="UP000199800"/>
    </source>
</evidence>
<evidence type="ECO:0000256" key="3">
    <source>
        <dbReference type="ARBA" id="ARBA00023004"/>
    </source>
</evidence>
<dbReference type="SFLD" id="SFLDG01067">
    <property type="entry name" value="SPASM/twitch_domain_containing"/>
    <property type="match status" value="1"/>
</dbReference>
<evidence type="ECO:0000259" key="5">
    <source>
        <dbReference type="Pfam" id="PF04055"/>
    </source>
</evidence>
<keyword evidence="1" id="KW-0949">S-adenosyl-L-methionine</keyword>
<dbReference type="SFLD" id="SFLDS00029">
    <property type="entry name" value="Radical_SAM"/>
    <property type="match status" value="1"/>
</dbReference>
<evidence type="ECO:0000313" key="7">
    <source>
        <dbReference type="EMBL" id="SET21925.1"/>
    </source>
</evidence>
<dbReference type="GO" id="GO:0051536">
    <property type="term" value="F:iron-sulfur cluster binding"/>
    <property type="evidence" value="ECO:0007669"/>
    <property type="project" value="UniProtKB-KW"/>
</dbReference>
<feature type="domain" description="Radical SAM core" evidence="5">
    <location>
        <begin position="154"/>
        <end position="296"/>
    </location>
</feature>
<dbReference type="AlphaFoldDB" id="A0A1I0CQY4"/>
<dbReference type="Pfam" id="PF04055">
    <property type="entry name" value="Radical_SAM"/>
    <property type="match status" value="1"/>
</dbReference>
<dbReference type="GO" id="GO:0003824">
    <property type="term" value="F:catalytic activity"/>
    <property type="evidence" value="ECO:0007669"/>
    <property type="project" value="InterPro"/>
</dbReference>
<dbReference type="Proteomes" id="UP000199800">
    <property type="component" value="Unassembled WGS sequence"/>
</dbReference>
<dbReference type="SUPFAM" id="SSF102114">
    <property type="entry name" value="Radical SAM enzymes"/>
    <property type="match status" value="1"/>
</dbReference>
<accession>A0A1I0CQY4</accession>
<evidence type="ECO:0000256" key="4">
    <source>
        <dbReference type="ARBA" id="ARBA00023014"/>
    </source>
</evidence>
<dbReference type="InterPro" id="IPR007197">
    <property type="entry name" value="rSAM"/>
</dbReference>
<dbReference type="EMBL" id="FOHN01000011">
    <property type="protein sequence ID" value="SET21925.1"/>
    <property type="molecule type" value="Genomic_DNA"/>
</dbReference>
<name>A0A1I0CQY4_9FIRM</name>
<keyword evidence="4" id="KW-0411">Iron-sulfur</keyword>
<protein>
    <submittedName>
        <fullName evidence="7">4Fe-4S single cluster domain-containing protein</fullName>
    </submittedName>
</protein>
<feature type="domain" description="4Fe4S-binding SPASM" evidence="6">
    <location>
        <begin position="29"/>
        <end position="93"/>
    </location>
</feature>
<dbReference type="InterPro" id="IPR023885">
    <property type="entry name" value="4Fe4S-binding_SPASM_dom"/>
</dbReference>
<keyword evidence="2" id="KW-0479">Metal-binding</keyword>
<proteinExistence type="predicted"/>
<evidence type="ECO:0000256" key="2">
    <source>
        <dbReference type="ARBA" id="ARBA00022723"/>
    </source>
</evidence>
<dbReference type="STRING" id="29364.SAMN04487772_1117"/>
<dbReference type="GO" id="GO:0046872">
    <property type="term" value="F:metal ion binding"/>
    <property type="evidence" value="ECO:0007669"/>
    <property type="project" value="UniProtKB-KW"/>
</dbReference>
<evidence type="ECO:0000256" key="1">
    <source>
        <dbReference type="ARBA" id="ARBA00022691"/>
    </source>
</evidence>
<evidence type="ECO:0000259" key="6">
    <source>
        <dbReference type="Pfam" id="PF13186"/>
    </source>
</evidence>
<dbReference type="RefSeq" id="WP_092477827.1">
    <property type="nucleotide sequence ID" value="NZ_FOHN01000011.1"/>
</dbReference>
<dbReference type="InterPro" id="IPR050377">
    <property type="entry name" value="Radical_SAM_PqqE_MftC-like"/>
</dbReference>
<keyword evidence="3" id="KW-0408">Iron</keyword>
<sequence length="392" mass="46182">MQKDKIKVRGFESNKGTIKSEKNMKGKYCLQPFTNVDIHSNCGVRCCSESWMPAWIGELKDKTIKDIWNSETTQKIRESILDGSYSYCDWHQCPFYSNENYYLFTREELEHPEKLTGVRRDRVEKHKPWIQYILDGKTKVDIPPANYNLAYDETCNLKCPSCRSHSRVYVEGEEYEKRYEIHKKVINELMDNGMDCIGRLNVTGSGEPFISKIFSDFLFTFDGTQYPNLDINIQSNGVLFTPEAWEKMEKIHGNVNEVIISIDAACAETYSQIRVNGDYERLLSNIRFLSGLRKEKKINRLMLAFVVQRKNYKEMVDAIKIGKELGVDLFIFNLLNNWWSWSIEEYERNAIWKQYNPEYKEFLEVLRDPIFDDPMIDLGNMMEYRKEAMKAD</sequence>
<dbReference type="CDD" id="cd01335">
    <property type="entry name" value="Radical_SAM"/>
    <property type="match status" value="1"/>
</dbReference>
<reference evidence="7 8" key="1">
    <citation type="submission" date="2016-10" db="EMBL/GenBank/DDBJ databases">
        <authorList>
            <person name="de Groot N.N."/>
        </authorList>
    </citation>
    <scope>NUCLEOTIDE SEQUENCE [LARGE SCALE GENOMIC DNA]</scope>
    <source>
        <strain evidence="7 8">DSM 1801</strain>
    </source>
</reference>
<keyword evidence="8" id="KW-1185">Reference proteome</keyword>
<dbReference type="CDD" id="cd21109">
    <property type="entry name" value="SPASM"/>
    <property type="match status" value="1"/>
</dbReference>
<dbReference type="Gene3D" id="3.20.20.70">
    <property type="entry name" value="Aldolase class I"/>
    <property type="match status" value="2"/>
</dbReference>
<dbReference type="InterPro" id="IPR013785">
    <property type="entry name" value="Aldolase_TIM"/>
</dbReference>